<organism evidence="1 2">
    <name type="scientific">Magallana gigas</name>
    <name type="common">Pacific oyster</name>
    <name type="synonym">Crassostrea gigas</name>
    <dbReference type="NCBI Taxonomy" id="29159"/>
    <lineage>
        <taxon>Eukaryota</taxon>
        <taxon>Metazoa</taxon>
        <taxon>Spiralia</taxon>
        <taxon>Lophotrochozoa</taxon>
        <taxon>Mollusca</taxon>
        <taxon>Bivalvia</taxon>
        <taxon>Autobranchia</taxon>
        <taxon>Pteriomorphia</taxon>
        <taxon>Ostreida</taxon>
        <taxon>Ostreoidea</taxon>
        <taxon>Ostreidae</taxon>
        <taxon>Magallana</taxon>
    </lineage>
</organism>
<reference evidence="1" key="1">
    <citation type="submission" date="2022-08" db="UniProtKB">
        <authorList>
            <consortium name="EnsemblMetazoa"/>
        </authorList>
    </citation>
    <scope>IDENTIFICATION</scope>
    <source>
        <strain evidence="1">05x7-T-G4-1.051#20</strain>
    </source>
</reference>
<name>A0A8W8MHB4_MAGGI</name>
<sequence length="131" mass="14985">MQTDSRGPNTAIPNISLWVALMENPIMGTTLQEIFLAPNCLAPSYIRLQRNGNKAGPRMVEMVKESMRRERTYLKDTLENCEYPRLTPIPFEGDGRYNNTLLVSGQESIPACNTKINNHTYDKGEWQTIFF</sequence>
<evidence type="ECO:0000313" key="2">
    <source>
        <dbReference type="Proteomes" id="UP000005408"/>
    </source>
</evidence>
<dbReference type="EnsemblMetazoa" id="G32794.14">
    <property type="protein sequence ID" value="G32794.14:cds"/>
    <property type="gene ID" value="G32794"/>
</dbReference>
<dbReference type="AlphaFoldDB" id="A0A8W8MHB4"/>
<evidence type="ECO:0000313" key="1">
    <source>
        <dbReference type="EnsemblMetazoa" id="G32794.14:cds"/>
    </source>
</evidence>
<proteinExistence type="predicted"/>
<accession>A0A8W8MHB4</accession>
<protein>
    <submittedName>
        <fullName evidence="1">SOCS box domain-containing protein</fullName>
    </submittedName>
</protein>
<dbReference type="Proteomes" id="UP000005408">
    <property type="component" value="Unassembled WGS sequence"/>
</dbReference>
<keyword evidence="2" id="KW-1185">Reference proteome</keyword>